<dbReference type="SUPFAM" id="SSF52096">
    <property type="entry name" value="ClpP/crotonase"/>
    <property type="match status" value="1"/>
</dbReference>
<keyword evidence="2" id="KW-1185">Reference proteome</keyword>
<dbReference type="CDD" id="cd06558">
    <property type="entry name" value="crotonase-like"/>
    <property type="match status" value="1"/>
</dbReference>
<evidence type="ECO:0000313" key="2">
    <source>
        <dbReference type="Proteomes" id="UP001501057"/>
    </source>
</evidence>
<dbReference type="RefSeq" id="WP_344201467.1">
    <property type="nucleotide sequence ID" value="NZ_BAAAME010000004.1"/>
</dbReference>
<name>A0ABP4VYL7_9ACTN</name>
<sequence>MSETIDLTISDGIAHLVLNRPESANAFDLPTATAFGAAVDEIAASPDVRVVLLSGAGKRFCAGGDVASFDAADDPQAYIRELADVLDAAMQRFAALPVATVVAVQGAAAGAGLSVMLGADVIVVHPSTKFVTAYAGIGLTPDIGLSWLLPRAVGQVRALDLLITGRVLDARTALDWGLVTEVAEDDPLTRAREIAATIAGGASGALGEARRLVRSSWSVSRSEAGDEEGRTIAERVGGDEAQQLISAFVGRGR</sequence>
<comment type="caution">
    <text evidence="1">The sequence shown here is derived from an EMBL/GenBank/DDBJ whole genome shotgun (WGS) entry which is preliminary data.</text>
</comment>
<dbReference type="PANTHER" id="PTHR43459:SF1">
    <property type="entry name" value="EG:BACN32G11.4 PROTEIN"/>
    <property type="match status" value="1"/>
</dbReference>
<accession>A0ABP4VYL7</accession>
<dbReference type="PANTHER" id="PTHR43459">
    <property type="entry name" value="ENOYL-COA HYDRATASE"/>
    <property type="match status" value="1"/>
</dbReference>
<proteinExistence type="predicted"/>
<dbReference type="Gene3D" id="3.90.226.10">
    <property type="entry name" value="2-enoyl-CoA Hydratase, Chain A, domain 1"/>
    <property type="match status" value="1"/>
</dbReference>
<protein>
    <submittedName>
        <fullName evidence="1">Enoyl-CoA hydratase-related protein</fullName>
    </submittedName>
</protein>
<reference evidence="2" key="1">
    <citation type="journal article" date="2019" name="Int. J. Syst. Evol. Microbiol.">
        <title>The Global Catalogue of Microorganisms (GCM) 10K type strain sequencing project: providing services to taxonomists for standard genome sequencing and annotation.</title>
        <authorList>
            <consortium name="The Broad Institute Genomics Platform"/>
            <consortium name="The Broad Institute Genome Sequencing Center for Infectious Disease"/>
            <person name="Wu L."/>
            <person name="Ma J."/>
        </authorList>
    </citation>
    <scope>NUCLEOTIDE SEQUENCE [LARGE SCALE GENOMIC DNA]</scope>
    <source>
        <strain evidence="2">JCM 13518</strain>
    </source>
</reference>
<dbReference type="InterPro" id="IPR001753">
    <property type="entry name" value="Enoyl-CoA_hydra/iso"/>
</dbReference>
<gene>
    <name evidence="1" type="ORF">GCM10009710_22610</name>
</gene>
<evidence type="ECO:0000313" key="1">
    <source>
        <dbReference type="EMBL" id="GAA1741956.1"/>
    </source>
</evidence>
<dbReference type="Proteomes" id="UP001501057">
    <property type="component" value="Unassembled WGS sequence"/>
</dbReference>
<dbReference type="InterPro" id="IPR029045">
    <property type="entry name" value="ClpP/crotonase-like_dom_sf"/>
</dbReference>
<organism evidence="1 2">
    <name type="scientific">Aeromicrobium alkaliterrae</name>
    <dbReference type="NCBI Taxonomy" id="302168"/>
    <lineage>
        <taxon>Bacteria</taxon>
        <taxon>Bacillati</taxon>
        <taxon>Actinomycetota</taxon>
        <taxon>Actinomycetes</taxon>
        <taxon>Propionibacteriales</taxon>
        <taxon>Nocardioidaceae</taxon>
        <taxon>Aeromicrobium</taxon>
    </lineage>
</organism>
<dbReference type="EMBL" id="BAAAME010000004">
    <property type="protein sequence ID" value="GAA1741956.1"/>
    <property type="molecule type" value="Genomic_DNA"/>
</dbReference>
<dbReference type="Pfam" id="PF00378">
    <property type="entry name" value="ECH_1"/>
    <property type="match status" value="1"/>
</dbReference>